<evidence type="ECO:0000313" key="3">
    <source>
        <dbReference type="EMBL" id="QKF66690.1"/>
    </source>
</evidence>
<dbReference type="EMBL" id="CP053840">
    <property type="protein sequence ID" value="QKF66690.1"/>
    <property type="molecule type" value="Genomic_DNA"/>
</dbReference>
<dbReference type="Proteomes" id="UP000503482">
    <property type="component" value="Chromosome"/>
</dbReference>
<feature type="repeat" description="TPR" evidence="1">
    <location>
        <begin position="46"/>
        <end position="79"/>
    </location>
</feature>
<keyword evidence="2" id="KW-0812">Transmembrane</keyword>
<dbReference type="PANTHER" id="PTHR12558">
    <property type="entry name" value="CELL DIVISION CYCLE 16,23,27"/>
    <property type="match status" value="1"/>
</dbReference>
<feature type="transmembrane region" description="Helical" evidence="2">
    <location>
        <begin position="222"/>
        <end position="252"/>
    </location>
</feature>
<dbReference type="SMART" id="SM00028">
    <property type="entry name" value="TPR"/>
    <property type="match status" value="3"/>
</dbReference>
<dbReference type="InterPro" id="IPR011990">
    <property type="entry name" value="TPR-like_helical_dom_sf"/>
</dbReference>
<dbReference type="PANTHER" id="PTHR12558:SF13">
    <property type="entry name" value="CELL DIVISION CYCLE PROTEIN 27 HOMOLOG"/>
    <property type="match status" value="1"/>
</dbReference>
<gene>
    <name evidence="3" type="ORF">AVENP_1135</name>
</gene>
<dbReference type="KEGG" id="avp:AVENP_1135"/>
<keyword evidence="1" id="KW-0802">TPR repeat</keyword>
<dbReference type="PROSITE" id="PS50005">
    <property type="entry name" value="TPR"/>
    <property type="match status" value="1"/>
</dbReference>
<feature type="transmembrane region" description="Helical" evidence="2">
    <location>
        <begin position="387"/>
        <end position="404"/>
    </location>
</feature>
<reference evidence="3 4" key="1">
    <citation type="submission" date="2020-05" db="EMBL/GenBank/DDBJ databases">
        <title>Complete genome sequencing of Campylobacter and Arcobacter type strains.</title>
        <authorList>
            <person name="Miller W.G."/>
            <person name="Yee E."/>
        </authorList>
    </citation>
    <scope>NUCLEOTIDE SEQUENCE [LARGE SCALE GENOMIC DNA]</scope>
    <source>
        <strain evidence="3 4">LMG 26156</strain>
    </source>
</reference>
<feature type="transmembrane region" description="Helical" evidence="2">
    <location>
        <begin position="359"/>
        <end position="381"/>
    </location>
</feature>
<dbReference type="AlphaFoldDB" id="A0AAE7BA28"/>
<dbReference type="Gene3D" id="1.25.40.10">
    <property type="entry name" value="Tetratricopeptide repeat domain"/>
    <property type="match status" value="1"/>
</dbReference>
<sequence>MKYLYTENEYIEYLYSKIIESNLELKLLDKAEKFVNEALEKFPNNSYYHALLTRVYLERMNYTKALKEVNIALSLYPNDAYLFYLKAVVFNDRYDFIDAERMIMKALEQDSSNISYMSLYARVLYNLGNKKYKEILDNILSIDPNNSDAIYFMSTIDNKSLKKQKKGFLKALKLNPFSETYQSALKTNKRDLILFFLSIFAIVVEIFLTFQVSVPNVVKNTLIIFIIISIIHLSYYSLEAYLLTAFAIFPFFIDEKKDISLIIISIFISLFFAYFLRNIATFFKSIIISLVEAMQETKSTIKYLTIKDLPELLKVNILEIILLILSVVAFLNELAISISMIFIIPFFVLIMKKQFSFSFLLKAFVLLYLLKIISVLILPAINIYPSFSPWILALFMGIIYTQTVRRII</sequence>
<keyword evidence="2" id="KW-1133">Transmembrane helix</keyword>
<keyword evidence="3" id="KW-0449">Lipoprotein</keyword>
<feature type="transmembrane region" description="Helical" evidence="2">
    <location>
        <begin position="192"/>
        <end position="210"/>
    </location>
</feature>
<feature type="transmembrane region" description="Helical" evidence="2">
    <location>
        <begin position="259"/>
        <end position="276"/>
    </location>
</feature>
<dbReference type="SUPFAM" id="SSF48452">
    <property type="entry name" value="TPR-like"/>
    <property type="match status" value="1"/>
</dbReference>
<evidence type="ECO:0000256" key="1">
    <source>
        <dbReference type="PROSITE-ProRule" id="PRU00339"/>
    </source>
</evidence>
<dbReference type="InterPro" id="IPR019734">
    <property type="entry name" value="TPR_rpt"/>
</dbReference>
<feature type="transmembrane region" description="Helical" evidence="2">
    <location>
        <begin position="320"/>
        <end position="347"/>
    </location>
</feature>
<accession>A0AAE7BA28</accession>
<evidence type="ECO:0000256" key="2">
    <source>
        <dbReference type="SAM" id="Phobius"/>
    </source>
</evidence>
<organism evidence="3 4">
    <name type="scientific">Arcobacter venerupis</name>
    <dbReference type="NCBI Taxonomy" id="1054033"/>
    <lineage>
        <taxon>Bacteria</taxon>
        <taxon>Pseudomonadati</taxon>
        <taxon>Campylobacterota</taxon>
        <taxon>Epsilonproteobacteria</taxon>
        <taxon>Campylobacterales</taxon>
        <taxon>Arcobacteraceae</taxon>
        <taxon>Arcobacter</taxon>
    </lineage>
</organism>
<proteinExistence type="predicted"/>
<name>A0AAE7BA28_9BACT</name>
<keyword evidence="2" id="KW-0472">Membrane</keyword>
<evidence type="ECO:0000313" key="4">
    <source>
        <dbReference type="Proteomes" id="UP000503482"/>
    </source>
</evidence>
<keyword evidence="4" id="KW-1185">Reference proteome</keyword>
<protein>
    <submittedName>
        <fullName evidence="3">Tetratricopeptide repeat lipoprotein</fullName>
    </submittedName>
</protein>